<dbReference type="InterPro" id="IPR001223">
    <property type="entry name" value="Glyco_hydro18_cat"/>
</dbReference>
<evidence type="ECO:0000256" key="4">
    <source>
        <dbReference type="ARBA" id="ARBA00023295"/>
    </source>
</evidence>
<evidence type="ECO:0000256" key="6">
    <source>
        <dbReference type="RuleBase" id="RU004453"/>
    </source>
</evidence>
<evidence type="ECO:0000313" key="11">
    <source>
        <dbReference type="Proteomes" id="UP001253595"/>
    </source>
</evidence>
<dbReference type="SMART" id="SM00636">
    <property type="entry name" value="Glyco_18"/>
    <property type="match status" value="1"/>
</dbReference>
<keyword evidence="8" id="KW-0732">Signal</keyword>
<name>A0ABU1V438_9GAMM</name>
<keyword evidence="3" id="KW-0119">Carbohydrate metabolism</keyword>
<evidence type="ECO:0000256" key="2">
    <source>
        <dbReference type="ARBA" id="ARBA00022801"/>
    </source>
</evidence>
<sequence>MKRSVIALAALGASFLSTSAFAVSCAGFPVWNSTAAYGGGTQVQEAGKGYKANWWSQGHSPASYSGQWQEWTLLGACDGAVSSSSRSSVAPSSSAPSSVAPSSKSSSSIAPSSSSISGGNCSSPQYAAGTAYAAGQLVQNAGSEYRCTIAGWCGSTAGWAYAPGTGAHWQQAWELVKSCGAASSSVLSSVAPSSKSSSSVAPSSTSSASSTSSRSSSSVSGNNRVPGDAAALPKHALVGYWHNFDNGSGVIRLADVDASWDVIVIAFVDDAGNGSVDFRLDPALNKAQFIADVAAKRAQGKNIVLSYGGEKGTVTLNNSTNLANFVNSTAAIINEYGFDGVDIDLESGAGVMHGAPVISNMVSAIKQLNAMYPDLYVSMAPEHPYVQGGYVAYTGIWGAYLPMIDQLRNELDLLHVQLYNNGGLATPYAAQAYQAGTVDMMVASARMLIEGFPLANGTAGNFKGLRPDQVALGLPSGPRAAGSGQATTADINKAVDCLVKRTNCSSNTPLAAYADFRGVMTWSINWDVKDGRIFSVPVGNHLKALP</sequence>
<evidence type="ECO:0000256" key="1">
    <source>
        <dbReference type="ARBA" id="ARBA00012729"/>
    </source>
</evidence>
<gene>
    <name evidence="10" type="ORF">J2X05_004133</name>
</gene>
<dbReference type="Gene3D" id="3.20.20.80">
    <property type="entry name" value="Glycosidases"/>
    <property type="match status" value="1"/>
</dbReference>
<comment type="similarity">
    <text evidence="6">Belongs to the glycosyl hydrolase 18 family.</text>
</comment>
<dbReference type="EC" id="3.2.1.14" evidence="1"/>
<dbReference type="Gene3D" id="2.10.10.20">
    <property type="entry name" value="Carbohydrate-binding module superfamily 5/12"/>
    <property type="match status" value="1"/>
</dbReference>
<dbReference type="PROSITE" id="PS51910">
    <property type="entry name" value="GH18_2"/>
    <property type="match status" value="1"/>
</dbReference>
<dbReference type="CDD" id="cd02871">
    <property type="entry name" value="GH18_chitinase_D-like"/>
    <property type="match status" value="1"/>
</dbReference>
<keyword evidence="2 5" id="KW-0378">Hydrolase</keyword>
<keyword evidence="11" id="KW-1185">Reference proteome</keyword>
<keyword evidence="4 5" id="KW-0326">Glycosidase</keyword>
<reference evidence="10 11" key="1">
    <citation type="submission" date="2023-07" db="EMBL/GenBank/DDBJ databases">
        <title>Sorghum-associated microbial communities from plants grown in Nebraska, USA.</title>
        <authorList>
            <person name="Schachtman D."/>
        </authorList>
    </citation>
    <scope>NUCLEOTIDE SEQUENCE [LARGE SCALE GENOMIC DNA]</scope>
    <source>
        <strain evidence="10 11">BE190</strain>
    </source>
</reference>
<protein>
    <recommendedName>
        <fullName evidence="1">chitinase</fullName>
        <ecNumber evidence="1">3.2.1.14</ecNumber>
    </recommendedName>
</protein>
<evidence type="ECO:0000256" key="3">
    <source>
        <dbReference type="ARBA" id="ARBA00023277"/>
    </source>
</evidence>
<dbReference type="CDD" id="cd12215">
    <property type="entry name" value="ChiC_BD"/>
    <property type="match status" value="1"/>
</dbReference>
<proteinExistence type="inferred from homology"/>
<feature type="chain" id="PRO_5046432221" description="chitinase" evidence="8">
    <location>
        <begin position="23"/>
        <end position="546"/>
    </location>
</feature>
<dbReference type="PROSITE" id="PS51257">
    <property type="entry name" value="PROKAR_LIPOPROTEIN"/>
    <property type="match status" value="1"/>
</dbReference>
<evidence type="ECO:0000256" key="5">
    <source>
        <dbReference type="RuleBase" id="RU000489"/>
    </source>
</evidence>
<dbReference type="InterPro" id="IPR050542">
    <property type="entry name" value="Glycosyl_Hydrlase18_Chitinase"/>
</dbReference>
<feature type="region of interest" description="Disordered" evidence="7">
    <location>
        <begin position="86"/>
        <end position="117"/>
    </location>
</feature>
<dbReference type="SUPFAM" id="SSF51055">
    <property type="entry name" value="Carbohydrate binding domain"/>
    <property type="match status" value="1"/>
</dbReference>
<feature type="domain" description="GH18" evidence="9">
    <location>
        <begin position="235"/>
        <end position="546"/>
    </location>
</feature>
<dbReference type="EMBL" id="JAVDVX010000010">
    <property type="protein sequence ID" value="MDR7092093.1"/>
    <property type="molecule type" value="Genomic_DNA"/>
</dbReference>
<evidence type="ECO:0000259" key="9">
    <source>
        <dbReference type="PROSITE" id="PS51910"/>
    </source>
</evidence>
<evidence type="ECO:0000313" key="10">
    <source>
        <dbReference type="EMBL" id="MDR7092093.1"/>
    </source>
</evidence>
<dbReference type="PANTHER" id="PTHR45708:SF49">
    <property type="entry name" value="ENDOCHITINASE"/>
    <property type="match status" value="1"/>
</dbReference>
<dbReference type="InterPro" id="IPR001579">
    <property type="entry name" value="Glyco_hydro_18_chit_AS"/>
</dbReference>
<accession>A0ABU1V438</accession>
<feature type="region of interest" description="Disordered" evidence="7">
    <location>
        <begin position="191"/>
        <end position="225"/>
    </location>
</feature>
<dbReference type="InterPro" id="IPR011583">
    <property type="entry name" value="Chitinase_II/V-like_cat"/>
</dbReference>
<dbReference type="InterPro" id="IPR036573">
    <property type="entry name" value="CBM_sf_5/12"/>
</dbReference>
<dbReference type="GO" id="GO:0008843">
    <property type="term" value="F:endochitinase activity"/>
    <property type="evidence" value="ECO:0007669"/>
    <property type="project" value="UniProtKB-EC"/>
</dbReference>
<feature type="signal peptide" evidence="8">
    <location>
        <begin position="1"/>
        <end position="22"/>
    </location>
</feature>
<dbReference type="RefSeq" id="WP_310076117.1">
    <property type="nucleotide sequence ID" value="NZ_JAVDVX010000010.1"/>
</dbReference>
<evidence type="ECO:0000256" key="7">
    <source>
        <dbReference type="SAM" id="MobiDB-lite"/>
    </source>
</evidence>
<dbReference type="Proteomes" id="UP001253595">
    <property type="component" value="Unassembled WGS sequence"/>
</dbReference>
<dbReference type="PROSITE" id="PS01095">
    <property type="entry name" value="GH18_1"/>
    <property type="match status" value="1"/>
</dbReference>
<dbReference type="InterPro" id="IPR003610">
    <property type="entry name" value="CBM5/12"/>
</dbReference>
<organism evidence="10 11">
    <name type="scientific">Cellvibrio fibrivorans</name>
    <dbReference type="NCBI Taxonomy" id="126350"/>
    <lineage>
        <taxon>Bacteria</taxon>
        <taxon>Pseudomonadati</taxon>
        <taxon>Pseudomonadota</taxon>
        <taxon>Gammaproteobacteria</taxon>
        <taxon>Cellvibrionales</taxon>
        <taxon>Cellvibrionaceae</taxon>
        <taxon>Cellvibrio</taxon>
    </lineage>
</organism>
<dbReference type="Pfam" id="PF00704">
    <property type="entry name" value="Glyco_hydro_18"/>
    <property type="match status" value="1"/>
</dbReference>
<dbReference type="SMART" id="SM00495">
    <property type="entry name" value="ChtBD3"/>
    <property type="match status" value="2"/>
</dbReference>
<dbReference type="InterPro" id="IPR017853">
    <property type="entry name" value="GH"/>
</dbReference>
<evidence type="ECO:0000256" key="8">
    <source>
        <dbReference type="SAM" id="SignalP"/>
    </source>
</evidence>
<feature type="compositionally biased region" description="Low complexity" evidence="7">
    <location>
        <begin position="191"/>
        <end position="220"/>
    </location>
</feature>
<dbReference type="PANTHER" id="PTHR45708">
    <property type="entry name" value="ENDOCHITINASE"/>
    <property type="match status" value="1"/>
</dbReference>
<comment type="caution">
    <text evidence="10">The sequence shown here is derived from an EMBL/GenBank/DDBJ whole genome shotgun (WGS) entry which is preliminary data.</text>
</comment>
<dbReference type="SUPFAM" id="SSF51445">
    <property type="entry name" value="(Trans)glycosidases"/>
    <property type="match status" value="1"/>
</dbReference>